<feature type="compositionally biased region" description="Pro residues" evidence="2">
    <location>
        <begin position="588"/>
        <end position="597"/>
    </location>
</feature>
<keyword evidence="5" id="KW-1185">Reference proteome</keyword>
<dbReference type="Proteomes" id="UP000017819">
    <property type="component" value="Unassembled WGS sequence"/>
</dbReference>
<comment type="subcellular location">
    <subcellularLocation>
        <location evidence="1">Cell envelope</location>
    </subcellularLocation>
</comment>
<dbReference type="AlphaFoldDB" id="V4TJP9"/>
<feature type="region of interest" description="Disordered" evidence="2">
    <location>
        <begin position="564"/>
        <end position="614"/>
    </location>
</feature>
<dbReference type="GO" id="GO:0030313">
    <property type="term" value="C:cell envelope"/>
    <property type="evidence" value="ECO:0007669"/>
    <property type="project" value="UniProtKB-SubCell"/>
</dbReference>
<evidence type="ECO:0000256" key="2">
    <source>
        <dbReference type="SAM" id="MobiDB-lite"/>
    </source>
</evidence>
<name>V4TJP9_9HYPH</name>
<dbReference type="EMBL" id="AWXZ01000016">
    <property type="protein sequence ID" value="ESR26133.1"/>
    <property type="molecule type" value="Genomic_DNA"/>
</dbReference>
<evidence type="ECO:0000259" key="3">
    <source>
        <dbReference type="Pfam" id="PF07940"/>
    </source>
</evidence>
<sequence length="614" mass="67566">MAIMARSALQDRLRLGALVAGQEFRAVLGTIYASPFYRWRFSGGAAERLIVAPQDLRTADPTVAEEIYSGRFPLAGRVGETQGRSPFSAEPPSLEWARELHGFGWLRHLRAADTELARSQARALVSDWIAEFGRYHRIAWEPEVVARRLIAWFSHSPLILSGADRTLYRRFMRSLARQARYLYRAGSETRAGAPRVTAAIALCHAGLCMSGRGRLLKRATRWLTEELEAQILPDGGHVSRNPRILIELLVDLLPLRQTFSARDTQPPQVLISTIDRMMPMLRFFRHADGALAQFNGMGATPADLLATLLAYDEALGAPVSNAAFSGYQRIQARGSVVIVDTGKPPPPVVSGEATASCLAFEFSSGGCRLIVNCGSPLHAEPGWKRVARSTAAHSTVTINDTSSARFASGRFLTRRLGPLVLAGPRDVPVERTEDEEQTVRASHDGYLGTFGIVHERRLTLDAMGSSIDGEEVFHQAGRRHRGEDAFAVRFHLHPNVRASQTRDGESIILMTPKGDAWEFTSPDVAPRLEESIFLGGFDLPRRAEQIVLHGSCAAMPKVSWRLERAHASKRPPRPAPAPELPLAEPQTEAPPPPPPPTFDRDVPGDVPLDERSED</sequence>
<dbReference type="Gene3D" id="2.70.98.70">
    <property type="match status" value="1"/>
</dbReference>
<organism evidence="4 5">
    <name type="scientific">Lutibaculum baratangense AMV1</name>
    <dbReference type="NCBI Taxonomy" id="631454"/>
    <lineage>
        <taxon>Bacteria</taxon>
        <taxon>Pseudomonadati</taxon>
        <taxon>Pseudomonadota</taxon>
        <taxon>Alphaproteobacteria</taxon>
        <taxon>Hyphomicrobiales</taxon>
        <taxon>Tepidamorphaceae</taxon>
        <taxon>Lutibaculum</taxon>
    </lineage>
</organism>
<evidence type="ECO:0000313" key="4">
    <source>
        <dbReference type="EMBL" id="ESR26133.1"/>
    </source>
</evidence>
<feature type="compositionally biased region" description="Basic and acidic residues" evidence="2">
    <location>
        <begin position="598"/>
        <end position="614"/>
    </location>
</feature>
<dbReference type="Pfam" id="PF07940">
    <property type="entry name" value="Hepar_II_III_C"/>
    <property type="match status" value="1"/>
</dbReference>
<reference evidence="4 5" key="1">
    <citation type="journal article" date="2014" name="Genome Announc.">
        <title>Draft Genome Sequence of Lutibaculum baratangense Strain AMV1T, Isolated from a Mud Volcano in Andamans, India.</title>
        <authorList>
            <person name="Singh A."/>
            <person name="Sreenivas A."/>
            <person name="Sathyanarayana Reddy G."/>
            <person name="Pinnaka A.K."/>
            <person name="Shivaji S."/>
        </authorList>
    </citation>
    <scope>NUCLEOTIDE SEQUENCE [LARGE SCALE GENOMIC DNA]</scope>
    <source>
        <strain evidence="4 5">AMV1</strain>
    </source>
</reference>
<proteinExistence type="predicted"/>
<dbReference type="GO" id="GO:0016829">
    <property type="term" value="F:lyase activity"/>
    <property type="evidence" value="ECO:0007669"/>
    <property type="project" value="InterPro"/>
</dbReference>
<dbReference type="InterPro" id="IPR008929">
    <property type="entry name" value="Chondroitin_lyas"/>
</dbReference>
<dbReference type="InterPro" id="IPR012480">
    <property type="entry name" value="Hepar_II_III_C"/>
</dbReference>
<evidence type="ECO:0000256" key="1">
    <source>
        <dbReference type="ARBA" id="ARBA00004196"/>
    </source>
</evidence>
<comment type="caution">
    <text evidence="4">The sequence shown here is derived from an EMBL/GenBank/DDBJ whole genome shotgun (WGS) entry which is preliminary data.</text>
</comment>
<feature type="domain" description="Heparinase II/III-like C-terminal" evidence="3">
    <location>
        <begin position="318"/>
        <end position="560"/>
    </location>
</feature>
<dbReference type="PATRIC" id="fig|631454.5.peg.978"/>
<dbReference type="STRING" id="631454.N177_0992"/>
<dbReference type="eggNOG" id="COG5360">
    <property type="taxonomic scope" value="Bacteria"/>
</dbReference>
<accession>V4TJP9</accession>
<protein>
    <submittedName>
        <fullName evidence="4">Heparinase II/III</fullName>
    </submittedName>
</protein>
<evidence type="ECO:0000313" key="5">
    <source>
        <dbReference type="Proteomes" id="UP000017819"/>
    </source>
</evidence>
<dbReference type="Gene3D" id="1.50.10.100">
    <property type="entry name" value="Chondroitin AC/alginate lyase"/>
    <property type="match status" value="1"/>
</dbReference>
<gene>
    <name evidence="4" type="ORF">N177_0992</name>
</gene>